<dbReference type="OrthoDB" id="95460at2"/>
<dbReference type="EMBL" id="PKGZ01000001">
    <property type="protein sequence ID" value="PKY92056.1"/>
    <property type="molecule type" value="Genomic_DNA"/>
</dbReference>
<dbReference type="KEGG" id="acg:AWM71_02255"/>
<keyword evidence="2" id="KW-0808">Transferase</keyword>
<dbReference type="SUPFAM" id="SSF55804">
    <property type="entry name" value="Phoshotransferase/anion transport protein"/>
    <property type="match status" value="1"/>
</dbReference>
<sequence>MCYEDYLKVQRFTQFADRSAYYSQLMKQLTTDFKEEMSHLQLEDFMREREELGSVQIGSYTVMPHMEAEEIPSSKIYLFLLEKPFYWNDQASQIRIILTLFICPKKDSHKEKIRQVIRHFAEPHIEQKLLNSKDNHEVFNLLTN</sequence>
<organism evidence="2 4">
    <name type="scientific">Aerococcus christensenii</name>
    <dbReference type="NCBI Taxonomy" id="87541"/>
    <lineage>
        <taxon>Bacteria</taxon>
        <taxon>Bacillati</taxon>
        <taxon>Bacillota</taxon>
        <taxon>Bacilli</taxon>
        <taxon>Lactobacillales</taxon>
        <taxon>Aerococcaceae</taxon>
        <taxon>Aerococcus</taxon>
    </lineage>
</organism>
<protein>
    <submittedName>
        <fullName evidence="2">Phosphoenolpyruvate-dependent sugar phosphotransferase system, EIIA 2</fullName>
    </submittedName>
</protein>
<evidence type="ECO:0000313" key="2">
    <source>
        <dbReference type="EMBL" id="KXB37683.1"/>
    </source>
</evidence>
<reference evidence="2 4" key="1">
    <citation type="submission" date="2016-01" db="EMBL/GenBank/DDBJ databases">
        <authorList>
            <person name="Oliw E.H."/>
        </authorList>
    </citation>
    <scope>NUCLEOTIDE SEQUENCE [LARGE SCALE GENOMIC DNA]</scope>
    <source>
        <strain evidence="2 4">KA00635</strain>
    </source>
</reference>
<keyword evidence="5" id="KW-1185">Reference proteome</keyword>
<comment type="caution">
    <text evidence="2">The sequence shown here is derived from an EMBL/GenBank/DDBJ whole genome shotgun (WGS) entry which is preliminary data.</text>
</comment>
<name>A0A109RDP2_9LACT</name>
<dbReference type="EMBL" id="LSCQ01000020">
    <property type="protein sequence ID" value="KXB37683.1"/>
    <property type="molecule type" value="Genomic_DNA"/>
</dbReference>
<dbReference type="STRING" id="87541.AWM71_02255"/>
<dbReference type="AlphaFoldDB" id="A0A109RDP2"/>
<dbReference type="GO" id="GO:0016740">
    <property type="term" value="F:transferase activity"/>
    <property type="evidence" value="ECO:0007669"/>
    <property type="project" value="UniProtKB-KW"/>
</dbReference>
<proteinExistence type="predicted"/>
<reference evidence="3 5" key="2">
    <citation type="submission" date="2017-12" db="EMBL/GenBank/DDBJ databases">
        <title>Phylogenetic diversity of female urinary microbiome.</title>
        <authorList>
            <person name="Thomas-White K."/>
            <person name="Wolfe A.J."/>
        </authorList>
    </citation>
    <scope>NUCLEOTIDE SEQUENCE [LARGE SCALE GENOMIC DNA]</scope>
    <source>
        <strain evidence="3 5">UMB0844</strain>
    </source>
</reference>
<evidence type="ECO:0000313" key="5">
    <source>
        <dbReference type="Proteomes" id="UP000234775"/>
    </source>
</evidence>
<dbReference type="Pfam" id="PF00359">
    <property type="entry name" value="PTS_EIIA_2"/>
    <property type="match status" value="1"/>
</dbReference>
<dbReference type="InterPro" id="IPR016152">
    <property type="entry name" value="PTrfase/Anion_transptr"/>
</dbReference>
<evidence type="ECO:0000313" key="4">
    <source>
        <dbReference type="Proteomes" id="UP000070422"/>
    </source>
</evidence>
<dbReference type="PROSITE" id="PS51094">
    <property type="entry name" value="PTS_EIIA_TYPE_2"/>
    <property type="match status" value="1"/>
</dbReference>
<feature type="domain" description="PTS EIIA type-2" evidence="1">
    <location>
        <begin position="1"/>
        <end position="144"/>
    </location>
</feature>
<evidence type="ECO:0000313" key="3">
    <source>
        <dbReference type="EMBL" id="PKY92056.1"/>
    </source>
</evidence>
<dbReference type="Gene3D" id="3.40.930.10">
    <property type="entry name" value="Mannitol-specific EII, Chain A"/>
    <property type="match status" value="1"/>
</dbReference>
<keyword evidence="2" id="KW-0670">Pyruvate</keyword>
<evidence type="ECO:0000259" key="1">
    <source>
        <dbReference type="PROSITE" id="PS51094"/>
    </source>
</evidence>
<dbReference type="RefSeq" id="WP_060776471.1">
    <property type="nucleotide sequence ID" value="NZ_CP014159.1"/>
</dbReference>
<dbReference type="PATRIC" id="fig|87541.4.peg.403"/>
<dbReference type="InterPro" id="IPR002178">
    <property type="entry name" value="PTS_EIIA_type-2_dom"/>
</dbReference>
<gene>
    <name evidence="3" type="ORF">CYJ27_01075</name>
    <name evidence="2" type="ORF">HMPREF3187_00399</name>
</gene>
<dbReference type="Proteomes" id="UP000234775">
    <property type="component" value="Unassembled WGS sequence"/>
</dbReference>
<dbReference type="Proteomes" id="UP000070422">
    <property type="component" value="Unassembled WGS sequence"/>
</dbReference>
<accession>A0A109RDP2</accession>